<evidence type="ECO:0000256" key="1">
    <source>
        <dbReference type="SAM" id="MobiDB-lite"/>
    </source>
</evidence>
<organism evidence="3 4">
    <name type="scientific">Natrinema soli</name>
    <dbReference type="NCBI Taxonomy" id="1930624"/>
    <lineage>
        <taxon>Archaea</taxon>
        <taxon>Methanobacteriati</taxon>
        <taxon>Methanobacteriota</taxon>
        <taxon>Stenosarchaea group</taxon>
        <taxon>Halobacteria</taxon>
        <taxon>Halobacteriales</taxon>
        <taxon>Natrialbaceae</taxon>
        <taxon>Natrinema</taxon>
    </lineage>
</organism>
<dbReference type="EMBL" id="JBHSWV010000622">
    <property type="protein sequence ID" value="MFC6768804.1"/>
    <property type="molecule type" value="Genomic_DNA"/>
</dbReference>
<name>A0ABD5SUU4_9EURY</name>
<gene>
    <name evidence="3" type="ORF">ACFQE6_28475</name>
</gene>
<dbReference type="RefSeq" id="WP_273741538.1">
    <property type="nucleotide sequence ID" value="NZ_JAQIVI010000622.1"/>
</dbReference>
<dbReference type="AlphaFoldDB" id="A0ABD5SUU4"/>
<comment type="caution">
    <text evidence="3">The sequence shown here is derived from an EMBL/GenBank/DDBJ whole genome shotgun (WGS) entry which is preliminary data.</text>
</comment>
<dbReference type="Proteomes" id="UP001596383">
    <property type="component" value="Unassembled WGS sequence"/>
</dbReference>
<feature type="region of interest" description="Disordered" evidence="1">
    <location>
        <begin position="91"/>
        <end position="124"/>
    </location>
</feature>
<protein>
    <submittedName>
        <fullName evidence="3">DUF4129 domain-containing protein</fullName>
    </submittedName>
</protein>
<dbReference type="InterPro" id="IPR025403">
    <property type="entry name" value="TgpA-like_C"/>
</dbReference>
<dbReference type="Pfam" id="PF13559">
    <property type="entry name" value="DUF4129"/>
    <property type="match status" value="1"/>
</dbReference>
<evidence type="ECO:0000313" key="3">
    <source>
        <dbReference type="EMBL" id="MFC6768804.1"/>
    </source>
</evidence>
<feature type="compositionally biased region" description="Basic and acidic residues" evidence="1">
    <location>
        <begin position="91"/>
        <end position="112"/>
    </location>
</feature>
<reference evidence="3 4" key="1">
    <citation type="journal article" date="2019" name="Int. J. Syst. Evol. Microbiol.">
        <title>The Global Catalogue of Microorganisms (GCM) 10K type strain sequencing project: providing services to taxonomists for standard genome sequencing and annotation.</title>
        <authorList>
            <consortium name="The Broad Institute Genomics Platform"/>
            <consortium name="The Broad Institute Genome Sequencing Center for Infectious Disease"/>
            <person name="Wu L."/>
            <person name="Ma J."/>
        </authorList>
    </citation>
    <scope>NUCLEOTIDE SEQUENCE [LARGE SCALE GENOMIC DNA]</scope>
    <source>
        <strain evidence="3 4">LMG 29247</strain>
    </source>
</reference>
<keyword evidence="4" id="KW-1185">Reference proteome</keyword>
<sequence>LRRDETATPSLESTTERDADDPGCLEHAPTAESEPPTDVPADNDVYRAWQAVVEAVGKQADDAATPGDVREAAIAHGFDADTVDELTRLFEDSRYGGREPDSDRERRARTLQRDLGQTEDDGDG</sequence>
<evidence type="ECO:0000259" key="2">
    <source>
        <dbReference type="Pfam" id="PF13559"/>
    </source>
</evidence>
<feature type="region of interest" description="Disordered" evidence="1">
    <location>
        <begin position="1"/>
        <end position="44"/>
    </location>
</feature>
<accession>A0ABD5SUU4</accession>
<evidence type="ECO:0000313" key="4">
    <source>
        <dbReference type="Proteomes" id="UP001596383"/>
    </source>
</evidence>
<proteinExistence type="predicted"/>
<feature type="non-terminal residue" evidence="3">
    <location>
        <position position="1"/>
    </location>
</feature>
<feature type="domain" description="Protein-glutamine gamma-glutamyltransferase-like C-terminal" evidence="2">
    <location>
        <begin position="46"/>
        <end position="111"/>
    </location>
</feature>